<accession>A0A399EZP3</accession>
<organism evidence="3 4">
    <name type="scientific">Calidithermus terrae</name>
    <dbReference type="NCBI Taxonomy" id="1408545"/>
    <lineage>
        <taxon>Bacteria</taxon>
        <taxon>Thermotogati</taxon>
        <taxon>Deinococcota</taxon>
        <taxon>Deinococci</taxon>
        <taxon>Thermales</taxon>
        <taxon>Thermaceae</taxon>
        <taxon>Calidithermus</taxon>
    </lineage>
</organism>
<protein>
    <submittedName>
        <fullName evidence="3">Fatty acyl-CoA reductase</fullName>
        <ecNumber evidence="3">1.2.1.-</ecNumber>
    </submittedName>
</protein>
<dbReference type="PANTHER" id="PTHR44196">
    <property type="entry name" value="DEHYDROGENASE/REDUCTASE SDR FAMILY MEMBER 7B"/>
    <property type="match status" value="1"/>
</dbReference>
<reference evidence="3 4" key="1">
    <citation type="submission" date="2018-08" db="EMBL/GenBank/DDBJ databases">
        <title>Meiothermus terrae DSM 26712 genome sequencing project.</title>
        <authorList>
            <person name="Da Costa M.S."/>
            <person name="Albuquerque L."/>
            <person name="Raposo P."/>
            <person name="Froufe H.J.C."/>
            <person name="Barroso C.S."/>
            <person name="Egas C."/>
        </authorList>
    </citation>
    <scope>NUCLEOTIDE SEQUENCE [LARGE SCALE GENOMIC DNA]</scope>
    <source>
        <strain evidence="3 4">DSM 26712</strain>
    </source>
</reference>
<dbReference type="RefSeq" id="WP_119314156.1">
    <property type="nucleotide sequence ID" value="NZ_QXDL01000026.1"/>
</dbReference>
<dbReference type="OrthoDB" id="9775296at2"/>
<dbReference type="GO" id="GO:0016491">
    <property type="term" value="F:oxidoreductase activity"/>
    <property type="evidence" value="ECO:0007669"/>
    <property type="project" value="UniProtKB-KW"/>
</dbReference>
<dbReference type="PRINTS" id="PR00081">
    <property type="entry name" value="GDHRDH"/>
</dbReference>
<dbReference type="CDD" id="cd05233">
    <property type="entry name" value="SDR_c"/>
    <property type="match status" value="1"/>
</dbReference>
<comment type="caution">
    <text evidence="3">The sequence shown here is derived from an EMBL/GenBank/DDBJ whole genome shotgun (WGS) entry which is preliminary data.</text>
</comment>
<evidence type="ECO:0000313" key="3">
    <source>
        <dbReference type="EMBL" id="RIH88509.1"/>
    </source>
</evidence>
<dbReference type="EC" id="1.2.1.-" evidence="3"/>
<dbReference type="GO" id="GO:0016020">
    <property type="term" value="C:membrane"/>
    <property type="evidence" value="ECO:0007669"/>
    <property type="project" value="TreeGrafter"/>
</dbReference>
<gene>
    <name evidence="3" type="primary">acr1</name>
    <name evidence="3" type="ORF">Mterra_00971</name>
</gene>
<comment type="similarity">
    <text evidence="1">Belongs to the short-chain dehydrogenases/reductases (SDR) family.</text>
</comment>
<dbReference type="AlphaFoldDB" id="A0A399EZP3"/>
<dbReference type="InterPro" id="IPR036291">
    <property type="entry name" value="NAD(P)-bd_dom_sf"/>
</dbReference>
<evidence type="ECO:0000313" key="4">
    <source>
        <dbReference type="Proteomes" id="UP000265715"/>
    </source>
</evidence>
<keyword evidence="4" id="KW-1185">Reference proteome</keyword>
<dbReference type="Pfam" id="PF00106">
    <property type="entry name" value="adh_short"/>
    <property type="match status" value="1"/>
</dbReference>
<dbReference type="PANTHER" id="PTHR44196:SF1">
    <property type="entry name" value="DEHYDROGENASE_REDUCTASE SDR FAMILY MEMBER 7B"/>
    <property type="match status" value="1"/>
</dbReference>
<dbReference type="EMBL" id="QXDL01000026">
    <property type="protein sequence ID" value="RIH88509.1"/>
    <property type="molecule type" value="Genomic_DNA"/>
</dbReference>
<sequence length="279" mass="30251">MSLFNRYLLSPPACRDLERLRARVGGKTVLVTGASYGIGEATALLLARAGAEVLLVARTAEKLAQLAEQIRREGGKARAYPADLYKVAEVPALAAALEANHPRIDAVVSNAGKSIRRRVVQSLERDDLGRCLALNFASPASLITALLPRMIAQGGGQIVNVSTVSVKQPGAPRWAAYQGSKAGFDLWLRSVGCELRPRGVYVSSVYLPLVRTRMIAPTRLYDRMPTLSPLEAAQAIAYAIVTQAERVAPWWLGWSELLTLLVPTPINRILGYLDARSPD</sequence>
<dbReference type="Proteomes" id="UP000265715">
    <property type="component" value="Unassembled WGS sequence"/>
</dbReference>
<evidence type="ECO:0000256" key="2">
    <source>
        <dbReference type="ARBA" id="ARBA00023002"/>
    </source>
</evidence>
<keyword evidence="2 3" id="KW-0560">Oxidoreductase</keyword>
<dbReference type="InterPro" id="IPR002347">
    <property type="entry name" value="SDR_fam"/>
</dbReference>
<dbReference type="SUPFAM" id="SSF51735">
    <property type="entry name" value="NAD(P)-binding Rossmann-fold domains"/>
    <property type="match status" value="1"/>
</dbReference>
<evidence type="ECO:0000256" key="1">
    <source>
        <dbReference type="ARBA" id="ARBA00006484"/>
    </source>
</evidence>
<dbReference type="Gene3D" id="3.40.50.720">
    <property type="entry name" value="NAD(P)-binding Rossmann-like Domain"/>
    <property type="match status" value="1"/>
</dbReference>
<name>A0A399EZP3_9DEIN</name>
<proteinExistence type="inferred from homology"/>